<keyword evidence="2" id="KW-0614">Plasmid</keyword>
<geneLocation type="plasmid" evidence="2">
    <name>pS7b</name>
</geneLocation>
<dbReference type="RefSeq" id="WP_011107049.1">
    <property type="nucleotide sequence ID" value="NC_004653.1"/>
</dbReference>
<feature type="transmembrane region" description="Helical" evidence="1">
    <location>
        <begin position="12"/>
        <end position="29"/>
    </location>
</feature>
<evidence type="ECO:0008006" key="3">
    <source>
        <dbReference type="Google" id="ProtNLM"/>
    </source>
</evidence>
<organism evidence="2">
    <name type="scientific">Lactococcus lactis subsp. lactis bv. diacetylactis</name>
    <dbReference type="NCBI Taxonomy" id="44688"/>
    <lineage>
        <taxon>Bacteria</taxon>
        <taxon>Bacillati</taxon>
        <taxon>Bacillota</taxon>
        <taxon>Bacilli</taxon>
        <taxon>Lactobacillales</taxon>
        <taxon>Streptococcaceae</taxon>
        <taxon>Lactococcus</taxon>
    </lineage>
</organism>
<accession>Q845D1</accession>
<keyword evidence="1" id="KW-0812">Transmembrane</keyword>
<protein>
    <recommendedName>
        <fullName evidence="3">DUF4230 domain-containing protein</fullName>
    </recommendedName>
</protein>
<evidence type="ECO:0000256" key="1">
    <source>
        <dbReference type="SAM" id="Phobius"/>
    </source>
</evidence>
<keyword evidence="1" id="KW-0472">Membrane</keyword>
<reference evidence="2" key="1">
    <citation type="submission" date="2003-03" db="EMBL/GenBank/DDBJ databases">
        <authorList>
            <person name="Kojic M.O."/>
        </authorList>
    </citation>
    <scope>NUCLEOTIDE SEQUENCE</scope>
    <source>
        <plasmid evidence="2">pS7b</plasmid>
    </source>
</reference>
<name>Q845D1_LACLL</name>
<dbReference type="EMBL" id="AJ550510">
    <property type="protein sequence ID" value="CAD79595.1"/>
    <property type="molecule type" value="Genomic_DNA"/>
</dbReference>
<evidence type="ECO:0000313" key="2">
    <source>
        <dbReference type="EMBL" id="CAD79595.1"/>
    </source>
</evidence>
<keyword evidence="1" id="KW-1133">Transmembrane helix</keyword>
<proteinExistence type="predicted"/>
<dbReference type="AlphaFoldDB" id="Q845D1"/>
<sequence>MKTIGKSVANKIALLIVLVGLLGLGWWYLKNHNPFNGSAKTQYSFVVKKFSKDISFSSGADVETTQNQEFTNNELAKYPEWTKVVTKFFVGRSLTAKIPIKTEFKIELSSITRKDIEIKNNVLTFKEPLLVKVDSQQTGDIKIDQSTNGLVDKVVDGWTSGKEAQKFLSEKSTEAVYATSDYVLIMKIAKEKVAKYASQDLEDLLNLNSDKHLKENISKNDLKFVNIDKK</sequence>
<reference evidence="2" key="2">
    <citation type="journal article" date="2009" name="J. Appl. Microbiol.">
        <title>Molecular characterization of plasmids pS7a and pS7b from Lactococcus lactis subsp. lactis bv. diacetylactis S50 as a base for the construction of mobilizable cloning vectors.</title>
        <authorList>
            <person name="Strahinic I."/>
            <person name="Kojic M."/>
            <person name="Tolinacki M."/>
            <person name="Fira D."/>
            <person name="Topisirovic L."/>
        </authorList>
    </citation>
    <scope>NUCLEOTIDE SEQUENCE [LARGE SCALE GENOMIC DNA]</scope>
    <source>
        <plasmid evidence="2">pS7b</plasmid>
    </source>
</reference>